<organism evidence="2">
    <name type="scientific">Oppiella nova</name>
    <dbReference type="NCBI Taxonomy" id="334625"/>
    <lineage>
        <taxon>Eukaryota</taxon>
        <taxon>Metazoa</taxon>
        <taxon>Ecdysozoa</taxon>
        <taxon>Arthropoda</taxon>
        <taxon>Chelicerata</taxon>
        <taxon>Arachnida</taxon>
        <taxon>Acari</taxon>
        <taxon>Acariformes</taxon>
        <taxon>Sarcoptiformes</taxon>
        <taxon>Oribatida</taxon>
        <taxon>Brachypylina</taxon>
        <taxon>Oppioidea</taxon>
        <taxon>Oppiidae</taxon>
        <taxon>Oppiella</taxon>
    </lineage>
</organism>
<dbReference type="GO" id="GO:0003723">
    <property type="term" value="F:RNA binding"/>
    <property type="evidence" value="ECO:0007669"/>
    <property type="project" value="TreeGrafter"/>
</dbReference>
<keyword evidence="3" id="KW-1185">Reference proteome</keyword>
<dbReference type="InterPro" id="IPR012337">
    <property type="entry name" value="RNaseH-like_sf"/>
</dbReference>
<protein>
    <submittedName>
        <fullName evidence="2">Uncharacterized protein</fullName>
    </submittedName>
</protein>
<evidence type="ECO:0000256" key="1">
    <source>
        <dbReference type="ARBA" id="ARBA00008372"/>
    </source>
</evidence>
<dbReference type="InterPro" id="IPR051181">
    <property type="entry name" value="CAF1_poly(A)_ribonucleases"/>
</dbReference>
<dbReference type="Proteomes" id="UP000728032">
    <property type="component" value="Unassembled WGS sequence"/>
</dbReference>
<dbReference type="GO" id="GO:0000289">
    <property type="term" value="P:nuclear-transcribed mRNA poly(A) tail shortening"/>
    <property type="evidence" value="ECO:0007669"/>
    <property type="project" value="TreeGrafter"/>
</dbReference>
<reference evidence="2" key="1">
    <citation type="submission" date="2020-11" db="EMBL/GenBank/DDBJ databases">
        <authorList>
            <person name="Tran Van P."/>
        </authorList>
    </citation>
    <scope>NUCLEOTIDE SEQUENCE</scope>
</reference>
<dbReference type="OrthoDB" id="414075at2759"/>
<dbReference type="Pfam" id="PF04857">
    <property type="entry name" value="CAF1"/>
    <property type="match status" value="1"/>
</dbReference>
<feature type="non-terminal residue" evidence="2">
    <location>
        <position position="333"/>
    </location>
</feature>
<comment type="similarity">
    <text evidence="1">Belongs to the CAF1 family.</text>
</comment>
<dbReference type="GO" id="GO:0005783">
    <property type="term" value="C:endoplasmic reticulum"/>
    <property type="evidence" value="ECO:0007669"/>
    <property type="project" value="TreeGrafter"/>
</dbReference>
<dbReference type="SUPFAM" id="SSF53098">
    <property type="entry name" value="Ribonuclease H-like"/>
    <property type="match status" value="1"/>
</dbReference>
<dbReference type="PANTHER" id="PTHR15092:SF22">
    <property type="entry name" value="POLY(A)-SPECIFIC RIBONUCLEASE PNLDC1"/>
    <property type="match status" value="1"/>
</dbReference>
<proteinExistence type="inferred from homology"/>
<evidence type="ECO:0000313" key="2">
    <source>
        <dbReference type="EMBL" id="CAD7657247.1"/>
    </source>
</evidence>
<dbReference type="PANTHER" id="PTHR15092">
    <property type="entry name" value="POLY A -SPECIFIC RIBONUCLEASE/TARGET OF EGR1, MEMBER 1"/>
    <property type="match status" value="1"/>
</dbReference>
<dbReference type="EMBL" id="OC927469">
    <property type="protein sequence ID" value="CAD7657247.1"/>
    <property type="molecule type" value="Genomic_DNA"/>
</dbReference>
<dbReference type="GO" id="GO:1990431">
    <property type="term" value="P:priRNA 3'-end processing"/>
    <property type="evidence" value="ECO:0007669"/>
    <property type="project" value="TreeGrafter"/>
</dbReference>
<accession>A0A7R9MC06</accession>
<dbReference type="Gene3D" id="3.30.420.10">
    <property type="entry name" value="Ribonuclease H-like superfamily/Ribonuclease H"/>
    <property type="match status" value="2"/>
</dbReference>
<dbReference type="InterPro" id="IPR036397">
    <property type="entry name" value="RNaseH_sf"/>
</dbReference>
<dbReference type="GO" id="GO:0005634">
    <property type="term" value="C:nucleus"/>
    <property type="evidence" value="ECO:0007669"/>
    <property type="project" value="TreeGrafter"/>
</dbReference>
<dbReference type="GO" id="GO:1990432">
    <property type="term" value="P:siRNA 3'-end processing"/>
    <property type="evidence" value="ECO:0007669"/>
    <property type="project" value="TreeGrafter"/>
</dbReference>
<evidence type="ECO:0000313" key="3">
    <source>
        <dbReference type="Proteomes" id="UP000728032"/>
    </source>
</evidence>
<dbReference type="InterPro" id="IPR006941">
    <property type="entry name" value="RNase_CAF1"/>
</dbReference>
<dbReference type="GO" id="GO:0000175">
    <property type="term" value="F:3'-5'-RNA exonuclease activity"/>
    <property type="evidence" value="ECO:0007669"/>
    <property type="project" value="TreeGrafter"/>
</dbReference>
<gene>
    <name evidence="2" type="ORF">ONB1V03_LOCUS13877</name>
</gene>
<dbReference type="AlphaFoldDB" id="A0A7R9MC06"/>
<sequence>SVKEFIICQIGLSLYSKNQNSNSYHSKTYTFYLCPRSLINRKFTFSIDMSAIEFLAYNHFDFDKFAKNGINYLNEKEEQDLREHFDDYLDIDFIDCPLRYESSSHQLSDWLSNRLIGKDCGNQLVLGCRPTANPLLNYAFLREFRRNFTSVWVQEMNGRFVATPVDEKQRAQHMKEEQSERERVIDRMVGFSKIFQCLVDARRPIVGHNMIMDLLFIYHHFYQPLPSLSQHNLAELSHIFKSSSLGEIYLKLLDDEIVNSFLNSPKIEQLVDDNHKGADPSATKSQWLIAKKRNKNSKFLISNLTSKLSEKGTADIKVIDDNSVLIATNSQGM</sequence>
<name>A0A7R9MC06_9ACAR</name>
<dbReference type="EMBL" id="CAJPVJ010012644">
    <property type="protein sequence ID" value="CAG2174433.1"/>
    <property type="molecule type" value="Genomic_DNA"/>
</dbReference>